<dbReference type="InterPro" id="IPR001452">
    <property type="entry name" value="SH3_domain"/>
</dbReference>
<dbReference type="PANTHER" id="PTHR14167:SF116">
    <property type="entry name" value="CAP, ISOFORM AC"/>
    <property type="match status" value="1"/>
</dbReference>
<keyword evidence="2" id="KW-0677">Repeat</keyword>
<dbReference type="Pfam" id="PF00018">
    <property type="entry name" value="SH3_1"/>
    <property type="match status" value="1"/>
</dbReference>
<feature type="region of interest" description="Disordered" evidence="3">
    <location>
        <begin position="158"/>
        <end position="203"/>
    </location>
</feature>
<evidence type="ECO:0000256" key="2">
    <source>
        <dbReference type="ARBA" id="ARBA00022737"/>
    </source>
</evidence>
<dbReference type="CDD" id="cd11780">
    <property type="entry name" value="SH3_Sorbs_3"/>
    <property type="match status" value="1"/>
</dbReference>
<dbReference type="InterPro" id="IPR036028">
    <property type="entry name" value="SH3-like_dom_sf"/>
</dbReference>
<dbReference type="Pfam" id="PF14604">
    <property type="entry name" value="SH3_9"/>
    <property type="match status" value="2"/>
</dbReference>
<feature type="compositionally biased region" description="Basic and acidic residues" evidence="3">
    <location>
        <begin position="158"/>
        <end position="192"/>
    </location>
</feature>
<dbReference type="PROSITE" id="PS50002">
    <property type="entry name" value="SH3"/>
    <property type="match status" value="3"/>
</dbReference>
<keyword evidence="5" id="KW-1185">Reference proteome</keyword>
<keyword evidence="1" id="KW-0728">SH3 domain</keyword>
<dbReference type="InterPro" id="IPR050384">
    <property type="entry name" value="Endophilin_SH3RF"/>
</dbReference>
<dbReference type="SUPFAM" id="SSF50044">
    <property type="entry name" value="SH3-domain"/>
    <property type="match status" value="3"/>
</dbReference>
<proteinExistence type="predicted"/>
<comment type="caution">
    <text evidence="4">The sequence shown here is derived from an EMBL/GenBank/DDBJ whole genome shotgun (WGS) entry which is preliminary data.</text>
</comment>
<feature type="non-terminal residue" evidence="4">
    <location>
        <position position="420"/>
    </location>
</feature>
<evidence type="ECO:0000313" key="5">
    <source>
        <dbReference type="Proteomes" id="UP001152795"/>
    </source>
</evidence>
<name>A0A6S7FUR2_PARCT</name>
<dbReference type="PRINTS" id="PR00499">
    <property type="entry name" value="P67PHOX"/>
</dbReference>
<accession>A0A6S7FUR2</accession>
<dbReference type="Proteomes" id="UP001152795">
    <property type="component" value="Unassembled WGS sequence"/>
</dbReference>
<evidence type="ECO:0000256" key="3">
    <source>
        <dbReference type="SAM" id="MobiDB-lite"/>
    </source>
</evidence>
<evidence type="ECO:0000256" key="1">
    <source>
        <dbReference type="ARBA" id="ARBA00022443"/>
    </source>
</evidence>
<sequence length="420" mass="48174">TLILLKQPPAFYENYLSRGVGVIIRILDIAPGATRPPGDIGPEYPVVRSFSLGTRPAAGPVVHREPPKKMHTQNFQQRNDVTKPANRYPAARRQAGQPIQKEADKPSAANLYEDHMKKRQFSPRPERKESYEPVDYIKQFEEEEEKLREDERRAKEELERKLREEQKAKEEAEQRRREAESLKKKQEMDARKNPKHARALYTFSPQSPKEIGFRKGDIVLFYRPIDANWCEGEAQGQIGLYPISYVEIIEESVPNMEGEGKVKYNFKAESPRELNLQKGDIVVIIRQIDKNWYEGVKDEQIGIFPVSYIEVLREPGESEQQVSPKKVQEEIIAKVNGLPEVESEVDGFPEPIAQEPDINSLDGEIFTVVFTYAPQNEDELELQEGDTVKVVEKCDDGWFVGISERTGEFGTFPGNYVQQL</sequence>
<organism evidence="4 5">
    <name type="scientific">Paramuricea clavata</name>
    <name type="common">Red gorgonian</name>
    <name type="synonym">Violescent sea-whip</name>
    <dbReference type="NCBI Taxonomy" id="317549"/>
    <lineage>
        <taxon>Eukaryota</taxon>
        <taxon>Metazoa</taxon>
        <taxon>Cnidaria</taxon>
        <taxon>Anthozoa</taxon>
        <taxon>Octocorallia</taxon>
        <taxon>Malacalcyonacea</taxon>
        <taxon>Plexauridae</taxon>
        <taxon>Paramuricea</taxon>
    </lineage>
</organism>
<dbReference type="PRINTS" id="PR00452">
    <property type="entry name" value="SH3DOMAIN"/>
</dbReference>
<reference evidence="4" key="1">
    <citation type="submission" date="2020-04" db="EMBL/GenBank/DDBJ databases">
        <authorList>
            <person name="Alioto T."/>
            <person name="Alioto T."/>
            <person name="Gomez Garrido J."/>
        </authorList>
    </citation>
    <scope>NUCLEOTIDE SEQUENCE</scope>
    <source>
        <strain evidence="4">A484AB</strain>
    </source>
</reference>
<dbReference type="AlphaFoldDB" id="A0A6S7FUR2"/>
<protein>
    <submittedName>
        <fullName evidence="4">Sorbin and SH3 domain-containing 1 isoform X4</fullName>
    </submittedName>
</protein>
<feature type="region of interest" description="Disordered" evidence="3">
    <location>
        <begin position="66"/>
        <end position="135"/>
    </location>
</feature>
<dbReference type="FunFam" id="2.30.30.40:FF:000001">
    <property type="entry name" value="Sorbin and SH3 domain-containing protein 1 isoform 2"/>
    <property type="match status" value="1"/>
</dbReference>
<dbReference type="EMBL" id="CACRXK020000348">
    <property type="protein sequence ID" value="CAB3981063.1"/>
    <property type="molecule type" value="Genomic_DNA"/>
</dbReference>
<dbReference type="Gene3D" id="2.30.30.40">
    <property type="entry name" value="SH3 Domains"/>
    <property type="match status" value="3"/>
</dbReference>
<dbReference type="PANTHER" id="PTHR14167">
    <property type="entry name" value="SH3 DOMAIN-CONTAINING"/>
    <property type="match status" value="1"/>
</dbReference>
<gene>
    <name evidence="4" type="ORF">PACLA_8A082181</name>
</gene>
<evidence type="ECO:0000313" key="4">
    <source>
        <dbReference type="EMBL" id="CAB3981063.1"/>
    </source>
</evidence>
<dbReference type="OrthoDB" id="5972607at2759"/>
<dbReference type="SMART" id="SM00326">
    <property type="entry name" value="SH3"/>
    <property type="match status" value="3"/>
</dbReference>